<evidence type="ECO:0000313" key="2">
    <source>
        <dbReference type="EnsemblPlants" id="PAC:32967357.CDS.1"/>
    </source>
</evidence>
<reference evidence="1 3" key="2">
    <citation type="journal article" date="2018" name="Plant J.">
        <title>The Physcomitrella patens chromosome-scale assembly reveals moss genome structure and evolution.</title>
        <authorList>
            <person name="Lang D."/>
            <person name="Ullrich K.K."/>
            <person name="Murat F."/>
            <person name="Fuchs J."/>
            <person name="Jenkins J."/>
            <person name="Haas F.B."/>
            <person name="Piednoel M."/>
            <person name="Gundlach H."/>
            <person name="Van Bel M."/>
            <person name="Meyberg R."/>
            <person name="Vives C."/>
            <person name="Morata J."/>
            <person name="Symeonidi A."/>
            <person name="Hiss M."/>
            <person name="Muchero W."/>
            <person name="Kamisugi Y."/>
            <person name="Saleh O."/>
            <person name="Blanc G."/>
            <person name="Decker E.L."/>
            <person name="van Gessel N."/>
            <person name="Grimwood J."/>
            <person name="Hayes R.D."/>
            <person name="Graham S.W."/>
            <person name="Gunter L.E."/>
            <person name="McDaniel S.F."/>
            <person name="Hoernstein S.N.W."/>
            <person name="Larsson A."/>
            <person name="Li F.W."/>
            <person name="Perroud P.F."/>
            <person name="Phillips J."/>
            <person name="Ranjan P."/>
            <person name="Rokshar D.S."/>
            <person name="Rothfels C.J."/>
            <person name="Schneider L."/>
            <person name="Shu S."/>
            <person name="Stevenson D.W."/>
            <person name="Thummler F."/>
            <person name="Tillich M."/>
            <person name="Villarreal Aguilar J.C."/>
            <person name="Widiez T."/>
            <person name="Wong G.K."/>
            <person name="Wymore A."/>
            <person name="Zhang Y."/>
            <person name="Zimmer A.D."/>
            <person name="Quatrano R.S."/>
            <person name="Mayer K.F.X."/>
            <person name="Goodstein D."/>
            <person name="Casacuberta J.M."/>
            <person name="Vandepoele K."/>
            <person name="Reski R."/>
            <person name="Cuming A.C."/>
            <person name="Tuskan G.A."/>
            <person name="Maumus F."/>
            <person name="Salse J."/>
            <person name="Schmutz J."/>
            <person name="Rensing S.A."/>
        </authorList>
    </citation>
    <scope>NUCLEOTIDE SEQUENCE [LARGE SCALE GENOMIC DNA]</scope>
    <source>
        <strain evidence="2 3">cv. Gransden 2004</strain>
    </source>
</reference>
<name>A0A2K1LBD6_PHYPA</name>
<dbReference type="EnsemblPlants" id="Pp3c1_38140V3.2">
    <property type="protein sequence ID" value="PAC:32967358.CDS.1"/>
    <property type="gene ID" value="Pp3c1_38140"/>
</dbReference>
<gene>
    <name evidence="1" type="ORF">PHYPA_001763</name>
</gene>
<dbReference type="Proteomes" id="UP000006727">
    <property type="component" value="Chromosome 1"/>
</dbReference>
<sequence length="113" mass="12157">MKKLDPLLLEVPISSPIRGNMQALIRGGDDPLDVGCPAVLGTPVLSGFLHAWRFLSTKFFCAVLPLVPSLPNSSIDTYFKFIFVALSLSIRSLNSALSSVTQGGGIFDKNHVI</sequence>
<organism evidence="1">
    <name type="scientific">Physcomitrium patens</name>
    <name type="common">Spreading-leaved earth moss</name>
    <name type="synonym">Physcomitrella patens</name>
    <dbReference type="NCBI Taxonomy" id="3218"/>
    <lineage>
        <taxon>Eukaryota</taxon>
        <taxon>Viridiplantae</taxon>
        <taxon>Streptophyta</taxon>
        <taxon>Embryophyta</taxon>
        <taxon>Bryophyta</taxon>
        <taxon>Bryophytina</taxon>
        <taxon>Bryopsida</taxon>
        <taxon>Funariidae</taxon>
        <taxon>Funariales</taxon>
        <taxon>Funariaceae</taxon>
        <taxon>Physcomitrium</taxon>
    </lineage>
</organism>
<dbReference type="InParanoid" id="A0A2K1LBD6"/>
<dbReference type="Gramene" id="Pp3c1_38140V3.1">
    <property type="protein sequence ID" value="PAC:32967357.CDS.1"/>
    <property type="gene ID" value="Pp3c1_38140"/>
</dbReference>
<evidence type="ECO:0000313" key="3">
    <source>
        <dbReference type="Proteomes" id="UP000006727"/>
    </source>
</evidence>
<dbReference type="Gramene" id="Pp3c1_38140V3.2">
    <property type="protein sequence ID" value="PAC:32967358.CDS.1"/>
    <property type="gene ID" value="Pp3c1_38140"/>
</dbReference>
<proteinExistence type="predicted"/>
<dbReference type="PaxDb" id="3218-PP1S147_51V6.1"/>
<reference evidence="2" key="3">
    <citation type="submission" date="2020-12" db="UniProtKB">
        <authorList>
            <consortium name="EnsemblPlants"/>
        </authorList>
    </citation>
    <scope>IDENTIFICATION</scope>
</reference>
<dbReference type="EnsemblPlants" id="Pp3c1_38140V3.1">
    <property type="protein sequence ID" value="PAC:32967357.CDS.1"/>
    <property type="gene ID" value="Pp3c1_38140"/>
</dbReference>
<reference evidence="1 3" key="1">
    <citation type="journal article" date="2008" name="Science">
        <title>The Physcomitrella genome reveals evolutionary insights into the conquest of land by plants.</title>
        <authorList>
            <person name="Rensing S."/>
            <person name="Lang D."/>
            <person name="Zimmer A."/>
            <person name="Terry A."/>
            <person name="Salamov A."/>
            <person name="Shapiro H."/>
            <person name="Nishiyama T."/>
            <person name="Perroud P.-F."/>
            <person name="Lindquist E."/>
            <person name="Kamisugi Y."/>
            <person name="Tanahashi T."/>
            <person name="Sakakibara K."/>
            <person name="Fujita T."/>
            <person name="Oishi K."/>
            <person name="Shin-I T."/>
            <person name="Kuroki Y."/>
            <person name="Toyoda A."/>
            <person name="Suzuki Y."/>
            <person name="Hashimoto A."/>
            <person name="Yamaguchi K."/>
            <person name="Sugano A."/>
            <person name="Kohara Y."/>
            <person name="Fujiyama A."/>
            <person name="Anterola A."/>
            <person name="Aoki S."/>
            <person name="Ashton N."/>
            <person name="Barbazuk W.B."/>
            <person name="Barker E."/>
            <person name="Bennetzen J."/>
            <person name="Bezanilla M."/>
            <person name="Blankenship R."/>
            <person name="Cho S.H."/>
            <person name="Dutcher S."/>
            <person name="Estelle M."/>
            <person name="Fawcett J.A."/>
            <person name="Gundlach H."/>
            <person name="Hanada K."/>
            <person name="Heyl A."/>
            <person name="Hicks K.A."/>
            <person name="Hugh J."/>
            <person name="Lohr M."/>
            <person name="Mayer K."/>
            <person name="Melkozernov A."/>
            <person name="Murata T."/>
            <person name="Nelson D."/>
            <person name="Pils B."/>
            <person name="Prigge M."/>
            <person name="Reiss B."/>
            <person name="Renner T."/>
            <person name="Rombauts S."/>
            <person name="Rushton P."/>
            <person name="Sanderfoot A."/>
            <person name="Schween G."/>
            <person name="Shiu S.-H."/>
            <person name="Stueber K."/>
            <person name="Theodoulou F.L."/>
            <person name="Tu H."/>
            <person name="Van de Peer Y."/>
            <person name="Verrier P.J."/>
            <person name="Waters E."/>
            <person name="Wood A."/>
            <person name="Yang L."/>
            <person name="Cove D."/>
            <person name="Cuming A."/>
            <person name="Hasebe M."/>
            <person name="Lucas S."/>
            <person name="Mishler D.B."/>
            <person name="Reski R."/>
            <person name="Grigoriev I."/>
            <person name="Quatrano R.S."/>
            <person name="Boore J.L."/>
        </authorList>
    </citation>
    <scope>NUCLEOTIDE SEQUENCE [LARGE SCALE GENOMIC DNA]</scope>
    <source>
        <strain evidence="2 3">cv. Gransden 2004</strain>
    </source>
</reference>
<protein>
    <submittedName>
        <fullName evidence="1 2">Uncharacterized protein</fullName>
    </submittedName>
</protein>
<evidence type="ECO:0000313" key="1">
    <source>
        <dbReference type="EMBL" id="PNR63338.1"/>
    </source>
</evidence>
<keyword evidence="3" id="KW-1185">Reference proteome</keyword>
<accession>A0A2K1LBD6</accession>
<dbReference type="AlphaFoldDB" id="A0A2K1LBD6"/>
<dbReference type="EMBL" id="ABEU02000001">
    <property type="protein sequence ID" value="PNR63338.1"/>
    <property type="molecule type" value="Genomic_DNA"/>
</dbReference>